<feature type="domain" description="N-acetyltransferase" evidence="1">
    <location>
        <begin position="14"/>
        <end position="146"/>
    </location>
</feature>
<keyword evidence="3" id="KW-1185">Reference proteome</keyword>
<dbReference type="InterPro" id="IPR000182">
    <property type="entry name" value="GNAT_dom"/>
</dbReference>
<accession>A0A1X6WW35</accession>
<dbReference type="Gene3D" id="3.40.630.30">
    <property type="match status" value="1"/>
</dbReference>
<dbReference type="InterPro" id="IPR016181">
    <property type="entry name" value="Acyl_CoA_acyltransferase"/>
</dbReference>
<organism evidence="2 3">
    <name type="scientific">Brachybacterium nesterenkovii</name>
    <dbReference type="NCBI Taxonomy" id="47847"/>
    <lineage>
        <taxon>Bacteria</taxon>
        <taxon>Bacillati</taxon>
        <taxon>Actinomycetota</taxon>
        <taxon>Actinomycetes</taxon>
        <taxon>Micrococcales</taxon>
        <taxon>Dermabacteraceae</taxon>
        <taxon>Brachybacterium</taxon>
    </lineage>
</organism>
<dbReference type="RefSeq" id="WP_087102221.1">
    <property type="nucleotide sequence ID" value="NZ_FWFG01000019.1"/>
</dbReference>
<reference evidence="2 3" key="1">
    <citation type="submission" date="2017-02" db="EMBL/GenBank/DDBJ databases">
        <authorList>
            <person name="Peterson S.W."/>
        </authorList>
    </citation>
    <scope>NUCLEOTIDE SEQUENCE [LARGE SCALE GENOMIC DNA]</scope>
    <source>
        <strain evidence="2 3">CIP104813</strain>
    </source>
</reference>
<sequence length="146" mass="15483">MSSSPRPTALAAGYLLVPEPPSVDEYVALRAAAGLSAISPAQAAPAVRTSWAWTVVRTEAGSLAAMGRVIGDGGWYFHIADMATQPAHQRRGLGRCVLEDLLGRIRAAAPPDPYITLMADPPGRRLYDALGFVDAAPTLGMRWDGR</sequence>
<dbReference type="GO" id="GO:0016747">
    <property type="term" value="F:acyltransferase activity, transferring groups other than amino-acyl groups"/>
    <property type="evidence" value="ECO:0007669"/>
    <property type="project" value="InterPro"/>
</dbReference>
<name>A0A1X6WW35_9MICO</name>
<dbReference type="Pfam" id="PF13673">
    <property type="entry name" value="Acetyltransf_10"/>
    <property type="match status" value="1"/>
</dbReference>
<protein>
    <submittedName>
        <fullName evidence="2">AttT protein</fullName>
    </submittedName>
</protein>
<dbReference type="OrthoDB" id="3190820at2"/>
<gene>
    <name evidence="2" type="ORF">FM110_02105</name>
</gene>
<dbReference type="EMBL" id="FWFG01000019">
    <property type="protein sequence ID" value="SLM88632.1"/>
    <property type="molecule type" value="Genomic_DNA"/>
</dbReference>
<dbReference type="AlphaFoldDB" id="A0A1X6WW35"/>
<dbReference type="SUPFAM" id="SSF55729">
    <property type="entry name" value="Acyl-CoA N-acyltransferases (Nat)"/>
    <property type="match status" value="1"/>
</dbReference>
<dbReference type="Proteomes" id="UP000195981">
    <property type="component" value="Unassembled WGS sequence"/>
</dbReference>
<dbReference type="CDD" id="cd04301">
    <property type="entry name" value="NAT_SF"/>
    <property type="match status" value="1"/>
</dbReference>
<evidence type="ECO:0000313" key="2">
    <source>
        <dbReference type="EMBL" id="SLM88632.1"/>
    </source>
</evidence>
<dbReference type="PROSITE" id="PS51186">
    <property type="entry name" value="GNAT"/>
    <property type="match status" value="1"/>
</dbReference>
<proteinExistence type="predicted"/>
<evidence type="ECO:0000313" key="3">
    <source>
        <dbReference type="Proteomes" id="UP000195981"/>
    </source>
</evidence>
<evidence type="ECO:0000259" key="1">
    <source>
        <dbReference type="PROSITE" id="PS51186"/>
    </source>
</evidence>